<sequence length="430" mass="46617">MPRVAPLRSSTNPVRSAKRPAGAAHRRVAIPVTSRLSAKDEESKAIELVNGKVTSGPDLSVTVDGLHMPNPFVIGSGPPGTNYKVMKKAFDEGWGGVICKTVSLDSSLVHNVTPRYARMQAAGTREVIGWENIELISDRPFETMLAEMKQLKEEYPDRVLIASIMEEYNKSAWEELVGRCEEVGVDAFELNFSCPHGMPERRMGAAMGQDCDLLTEVCSWVNEASTIPVWAKMTPNITDITAPARVSLDAGLEGVAAINTIQSVMGINLDSLRPEPCVEGYSTPGGYSSKAVKPIALAKVMALGNMIRNEYDGKKSMSGIGGVDSGYDAAEFILLGSDTVQVCTGVMVHGYPVVQRLAGELQDFMIQHDFKSIAEFKGASLPYFTTHSDLHSRQKAAIAEKRAKKVGLANDKDWTGDGFVKETDSMVSNK</sequence>
<evidence type="ECO:0000256" key="3">
    <source>
        <dbReference type="ARBA" id="ARBA00023002"/>
    </source>
</evidence>
<dbReference type="Pfam" id="PF01180">
    <property type="entry name" value="DHO_dh"/>
    <property type="match status" value="1"/>
</dbReference>
<dbReference type="GO" id="GO:0006212">
    <property type="term" value="P:uracil catabolic process"/>
    <property type="evidence" value="ECO:0007669"/>
    <property type="project" value="TreeGrafter"/>
</dbReference>
<evidence type="ECO:0000313" key="6">
    <source>
        <dbReference type="EMBL" id="KAK3265566.1"/>
    </source>
</evidence>
<dbReference type="PANTHER" id="PTHR43073:SF2">
    <property type="entry name" value="DIHYDROPYRIMIDINE DEHYDROGENASE [NADP(+)]"/>
    <property type="match status" value="1"/>
</dbReference>
<dbReference type="Gene3D" id="3.20.20.70">
    <property type="entry name" value="Aldolase class I"/>
    <property type="match status" value="1"/>
</dbReference>
<comment type="pathway">
    <text evidence="1">Amino-acid biosynthesis; beta-alanine biosynthesis.</text>
</comment>
<dbReference type="EMBL" id="LGRX02013828">
    <property type="protein sequence ID" value="KAK3265566.1"/>
    <property type="molecule type" value="Genomic_DNA"/>
</dbReference>
<comment type="caution">
    <text evidence="6">The sequence shown here is derived from an EMBL/GenBank/DDBJ whole genome shotgun (WGS) entry which is preliminary data.</text>
</comment>
<reference evidence="6 7" key="1">
    <citation type="journal article" date="2015" name="Genome Biol. Evol.">
        <title>Comparative Genomics of a Bacterivorous Green Alga Reveals Evolutionary Causalities and Consequences of Phago-Mixotrophic Mode of Nutrition.</title>
        <authorList>
            <person name="Burns J.A."/>
            <person name="Paasch A."/>
            <person name="Narechania A."/>
            <person name="Kim E."/>
        </authorList>
    </citation>
    <scope>NUCLEOTIDE SEQUENCE [LARGE SCALE GENOMIC DNA]</scope>
    <source>
        <strain evidence="6 7">PLY_AMNH</strain>
    </source>
</reference>
<dbReference type="InterPro" id="IPR013785">
    <property type="entry name" value="Aldolase_TIM"/>
</dbReference>
<dbReference type="InterPro" id="IPR005720">
    <property type="entry name" value="Dihydroorotate_DH_cat"/>
</dbReference>
<dbReference type="Proteomes" id="UP001190700">
    <property type="component" value="Unassembled WGS sequence"/>
</dbReference>
<name>A0AAE0FUQ1_9CHLO</name>
<dbReference type="EC" id="1.3.1.2" evidence="2"/>
<dbReference type="CDD" id="cd02940">
    <property type="entry name" value="DHPD_FMN"/>
    <property type="match status" value="1"/>
</dbReference>
<evidence type="ECO:0000256" key="1">
    <source>
        <dbReference type="ARBA" id="ARBA00004668"/>
    </source>
</evidence>
<dbReference type="GO" id="GO:0050661">
    <property type="term" value="F:NADP binding"/>
    <property type="evidence" value="ECO:0007669"/>
    <property type="project" value="TreeGrafter"/>
</dbReference>
<dbReference type="AlphaFoldDB" id="A0AAE0FUQ1"/>
<gene>
    <name evidence="6" type="ORF">CYMTET_25759</name>
</gene>
<dbReference type="PANTHER" id="PTHR43073">
    <property type="entry name" value="DIHYDROPYRIMIDINE DEHYDROGENASE [NADP(+)]"/>
    <property type="match status" value="1"/>
</dbReference>
<dbReference type="GO" id="GO:0002058">
    <property type="term" value="F:uracil binding"/>
    <property type="evidence" value="ECO:0007669"/>
    <property type="project" value="TreeGrafter"/>
</dbReference>
<dbReference type="GO" id="GO:0005737">
    <property type="term" value="C:cytoplasm"/>
    <property type="evidence" value="ECO:0007669"/>
    <property type="project" value="InterPro"/>
</dbReference>
<feature type="region of interest" description="Disordered" evidence="4">
    <location>
        <begin position="1"/>
        <end position="26"/>
    </location>
</feature>
<dbReference type="FunFam" id="3.20.20.70:FF:000121">
    <property type="entry name" value="Dihydropyrimidine dehydrogenase (NADP(+)), chloroplastic"/>
    <property type="match status" value="1"/>
</dbReference>
<keyword evidence="7" id="KW-1185">Reference proteome</keyword>
<evidence type="ECO:0000256" key="2">
    <source>
        <dbReference type="ARBA" id="ARBA00013004"/>
    </source>
</evidence>
<evidence type="ECO:0000256" key="4">
    <source>
        <dbReference type="SAM" id="MobiDB-lite"/>
    </source>
</evidence>
<dbReference type="NCBIfam" id="NF006183">
    <property type="entry name" value="PRK08318.1"/>
    <property type="match status" value="1"/>
</dbReference>
<organism evidence="6 7">
    <name type="scientific">Cymbomonas tetramitiformis</name>
    <dbReference type="NCBI Taxonomy" id="36881"/>
    <lineage>
        <taxon>Eukaryota</taxon>
        <taxon>Viridiplantae</taxon>
        <taxon>Chlorophyta</taxon>
        <taxon>Pyramimonadophyceae</taxon>
        <taxon>Pyramimonadales</taxon>
        <taxon>Pyramimonadaceae</taxon>
        <taxon>Cymbomonas</taxon>
    </lineage>
</organism>
<evidence type="ECO:0000259" key="5">
    <source>
        <dbReference type="Pfam" id="PF01180"/>
    </source>
</evidence>
<dbReference type="GO" id="GO:0017113">
    <property type="term" value="F:dihydropyrimidine dehydrogenase (NADP+) activity"/>
    <property type="evidence" value="ECO:0007669"/>
    <property type="project" value="UniProtKB-EC"/>
</dbReference>
<keyword evidence="3" id="KW-0560">Oxidoreductase</keyword>
<dbReference type="GO" id="GO:0006210">
    <property type="term" value="P:thymine catabolic process"/>
    <property type="evidence" value="ECO:0007669"/>
    <property type="project" value="TreeGrafter"/>
</dbReference>
<accession>A0AAE0FUQ1</accession>
<dbReference type="SUPFAM" id="SSF51395">
    <property type="entry name" value="FMN-linked oxidoreductases"/>
    <property type="match status" value="1"/>
</dbReference>
<proteinExistence type="predicted"/>
<evidence type="ECO:0000313" key="7">
    <source>
        <dbReference type="Proteomes" id="UP001190700"/>
    </source>
</evidence>
<feature type="domain" description="Dihydroorotate dehydrogenase catalytic" evidence="5">
    <location>
        <begin position="59"/>
        <end position="365"/>
    </location>
</feature>
<protein>
    <recommendedName>
        <fullName evidence="2">dihydropyrimidine dehydrogenase (NADP(+))</fullName>
        <ecNumber evidence="2">1.3.1.2</ecNumber>
    </recommendedName>
</protein>